<dbReference type="EMBL" id="FUYA01000003">
    <property type="protein sequence ID" value="SKA69364.1"/>
    <property type="molecule type" value="Genomic_DNA"/>
</dbReference>
<dbReference type="STRING" id="1121442.SAMN02745702_01113"/>
<organism evidence="2 3">
    <name type="scientific">Desulfobaculum bizertense DSM 18034</name>
    <dbReference type="NCBI Taxonomy" id="1121442"/>
    <lineage>
        <taxon>Bacteria</taxon>
        <taxon>Pseudomonadati</taxon>
        <taxon>Thermodesulfobacteriota</taxon>
        <taxon>Desulfovibrionia</taxon>
        <taxon>Desulfovibrionales</taxon>
        <taxon>Desulfovibrionaceae</taxon>
        <taxon>Desulfobaculum</taxon>
    </lineage>
</organism>
<evidence type="ECO:0000313" key="3">
    <source>
        <dbReference type="Proteomes" id="UP000189733"/>
    </source>
</evidence>
<accession>A0A1T4VWK0</accession>
<evidence type="ECO:0000256" key="1">
    <source>
        <dbReference type="SAM" id="Phobius"/>
    </source>
</evidence>
<keyword evidence="1" id="KW-0812">Transmembrane</keyword>
<sequence length="87" mass="10137">MLGERLGNWLSWQRARAGAWKKALFVVLGLLLVLNLFLRPHHPHFGYDAYPGFWAVFGFGFAVLMTVVLKKILFPILKKPEDYYDRD</sequence>
<feature type="transmembrane region" description="Helical" evidence="1">
    <location>
        <begin position="20"/>
        <end position="38"/>
    </location>
</feature>
<dbReference type="RefSeq" id="WP_078684414.1">
    <property type="nucleotide sequence ID" value="NZ_FUYA01000003.1"/>
</dbReference>
<dbReference type="AlphaFoldDB" id="A0A1T4VWK0"/>
<gene>
    <name evidence="2" type="ORF">SAMN02745702_01113</name>
</gene>
<name>A0A1T4VWK0_9BACT</name>
<keyword evidence="3" id="KW-1185">Reference proteome</keyword>
<reference evidence="2 3" key="1">
    <citation type="submission" date="2017-02" db="EMBL/GenBank/DDBJ databases">
        <authorList>
            <person name="Peterson S.W."/>
        </authorList>
    </citation>
    <scope>NUCLEOTIDE SEQUENCE [LARGE SCALE GENOMIC DNA]</scope>
    <source>
        <strain evidence="2 3">DSM 18034</strain>
    </source>
</reference>
<keyword evidence="1" id="KW-1133">Transmembrane helix</keyword>
<dbReference type="Proteomes" id="UP000189733">
    <property type="component" value="Unassembled WGS sequence"/>
</dbReference>
<proteinExistence type="predicted"/>
<protein>
    <recommendedName>
        <fullName evidence="4">2TM domain-containing protein</fullName>
    </recommendedName>
</protein>
<evidence type="ECO:0000313" key="2">
    <source>
        <dbReference type="EMBL" id="SKA69364.1"/>
    </source>
</evidence>
<feature type="transmembrane region" description="Helical" evidence="1">
    <location>
        <begin position="50"/>
        <end position="69"/>
    </location>
</feature>
<keyword evidence="1" id="KW-0472">Membrane</keyword>
<evidence type="ECO:0008006" key="4">
    <source>
        <dbReference type="Google" id="ProtNLM"/>
    </source>
</evidence>